<sequence>MNADERAINDVLSQYEAALNASDANAVMRLYAGDGVFLPQHFQPGVGAAEIRRTYDSVFSAIQLSVTFEVQEILQLSPFWAIARTRSNGTVKVHATGESKEEANQELFLFQKVEGTWKIARYAFSTTNPATA</sequence>
<dbReference type="Pfam" id="PF14534">
    <property type="entry name" value="DUF4440"/>
    <property type="match status" value="1"/>
</dbReference>
<dbReference type="AlphaFoldDB" id="A0A7I8BZE7"/>
<dbReference type="Gene3D" id="3.10.450.50">
    <property type="match status" value="1"/>
</dbReference>
<keyword evidence="3" id="KW-1185">Reference proteome</keyword>
<dbReference type="NCBIfam" id="TIGR02246">
    <property type="entry name" value="SgcJ/EcaC family oxidoreductase"/>
    <property type="match status" value="1"/>
</dbReference>
<evidence type="ECO:0000259" key="1">
    <source>
        <dbReference type="Pfam" id="PF14534"/>
    </source>
</evidence>
<dbReference type="KEGG" id="plad:PPGU16_72440"/>
<proteinExistence type="predicted"/>
<feature type="domain" description="DUF4440" evidence="1">
    <location>
        <begin position="10"/>
        <end position="119"/>
    </location>
</feature>
<dbReference type="Proteomes" id="UP000510888">
    <property type="component" value="Plasmid PPGU16_p1"/>
</dbReference>
<dbReference type="InterPro" id="IPR027843">
    <property type="entry name" value="DUF4440"/>
</dbReference>
<dbReference type="InterPro" id="IPR011944">
    <property type="entry name" value="Steroid_delta5-4_isomerase"/>
</dbReference>
<reference evidence="2 3" key="1">
    <citation type="journal article" date="2020" name="Genes (Basel)">
        <title>Genomic Comparison of Insect Gut Symbionts from Divergent Burkholderia Subclades.</title>
        <authorList>
            <person name="Takeshita K."/>
            <person name="Kikuchi Y."/>
        </authorList>
    </citation>
    <scope>NUCLEOTIDE SEQUENCE [LARGE SCALE GENOMIC DNA]</scope>
    <source>
        <strain evidence="2 3">PGU16</strain>
        <plasmid evidence="2 3">PPGU16_p1</plasmid>
    </source>
</reference>
<dbReference type="RefSeq" id="WP_180725697.1">
    <property type="nucleotide sequence ID" value="NZ_AP023176.1"/>
</dbReference>
<keyword evidence="2" id="KW-0614">Plasmid</keyword>
<evidence type="ECO:0000313" key="2">
    <source>
        <dbReference type="EMBL" id="BCF94177.1"/>
    </source>
</evidence>
<accession>A0A7I8BZE7</accession>
<name>A0A7I8BZE7_9BURK</name>
<evidence type="ECO:0000313" key="3">
    <source>
        <dbReference type="Proteomes" id="UP000510888"/>
    </source>
</evidence>
<dbReference type="SUPFAM" id="SSF54427">
    <property type="entry name" value="NTF2-like"/>
    <property type="match status" value="1"/>
</dbReference>
<protein>
    <recommendedName>
        <fullName evidence="1">DUF4440 domain-containing protein</fullName>
    </recommendedName>
</protein>
<dbReference type="InterPro" id="IPR032710">
    <property type="entry name" value="NTF2-like_dom_sf"/>
</dbReference>
<dbReference type="EMBL" id="AP023176">
    <property type="protein sequence ID" value="BCF94177.1"/>
    <property type="molecule type" value="Genomic_DNA"/>
</dbReference>
<geneLocation type="plasmid" evidence="2 3">
    <name>PPGU16_p1</name>
</geneLocation>
<organism evidence="2 3">
    <name type="scientific">Paraburkholderia largidicola</name>
    <dbReference type="NCBI Taxonomy" id="3014751"/>
    <lineage>
        <taxon>Bacteria</taxon>
        <taxon>Pseudomonadati</taxon>
        <taxon>Pseudomonadota</taxon>
        <taxon>Betaproteobacteria</taxon>
        <taxon>Burkholderiales</taxon>
        <taxon>Burkholderiaceae</taxon>
        <taxon>Paraburkholderia</taxon>
    </lineage>
</organism>
<gene>
    <name evidence="2" type="ORF">PPGU16_72440</name>
</gene>